<gene>
    <name evidence="1" type="ORF">B4098_0217</name>
    <name evidence="2" type="ORF">B4099_0303</name>
</gene>
<evidence type="ECO:0000313" key="2">
    <source>
        <dbReference type="EMBL" id="KYC69674.1"/>
    </source>
</evidence>
<evidence type="ECO:0000313" key="4">
    <source>
        <dbReference type="Proteomes" id="UP000075304"/>
    </source>
</evidence>
<dbReference type="EMBL" id="LQYI01000046">
    <property type="protein sequence ID" value="KYC69674.1"/>
    <property type="molecule type" value="Genomic_DNA"/>
</dbReference>
<name>A0A150KGZ3_HEYCO</name>
<evidence type="ECO:0000313" key="3">
    <source>
        <dbReference type="Proteomes" id="UP000075288"/>
    </source>
</evidence>
<organism evidence="2 4">
    <name type="scientific">Heyndrickxia coagulans</name>
    <name type="common">Weizmannia coagulans</name>
    <dbReference type="NCBI Taxonomy" id="1398"/>
    <lineage>
        <taxon>Bacteria</taxon>
        <taxon>Bacillati</taxon>
        <taxon>Bacillota</taxon>
        <taxon>Bacilli</taxon>
        <taxon>Bacillales</taxon>
        <taxon>Bacillaceae</taxon>
        <taxon>Heyndrickxia</taxon>
    </lineage>
</organism>
<comment type="caution">
    <text evidence="2">The sequence shown here is derived from an EMBL/GenBank/DDBJ whole genome shotgun (WGS) entry which is preliminary data.</text>
</comment>
<dbReference type="Proteomes" id="UP000075288">
    <property type="component" value="Unassembled WGS sequence"/>
</dbReference>
<proteinExistence type="predicted"/>
<sequence length="48" mass="5316">MYIVSFSFFPLFLPSGFCHSAFFELGFGGPHIKTPDVLFCGKMKGNPV</sequence>
<dbReference type="PATRIC" id="fig|1398.25.peg.2883"/>
<reference evidence="3 4" key="1">
    <citation type="submission" date="2016-01" db="EMBL/GenBank/DDBJ databases">
        <title>Genome Sequences of Twelve Sporeforming Bacillus Species Isolated from Foods.</title>
        <authorList>
            <person name="Berendsen E.M."/>
            <person name="Wells-Bennik M.H."/>
            <person name="Krawcyk A.O."/>
            <person name="De Jong A."/>
            <person name="Holsappel S."/>
            <person name="Eijlander R.T."/>
            <person name="Kuipers O.P."/>
        </authorList>
    </citation>
    <scope>NUCLEOTIDE SEQUENCE [LARGE SCALE GENOMIC DNA]</scope>
    <source>
        <strain evidence="1 3">B4098</strain>
        <strain evidence="2 4">B4099</strain>
    </source>
</reference>
<evidence type="ECO:0000313" key="1">
    <source>
        <dbReference type="EMBL" id="KYC65264.1"/>
    </source>
</evidence>
<dbReference type="AlphaFoldDB" id="A0A150KGZ3"/>
<dbReference type="Proteomes" id="UP000075304">
    <property type="component" value="Unassembled WGS sequence"/>
</dbReference>
<protein>
    <submittedName>
        <fullName evidence="2">Uncharacterized protein</fullName>
    </submittedName>
</protein>
<dbReference type="EMBL" id="LQYG01000018">
    <property type="protein sequence ID" value="KYC65264.1"/>
    <property type="molecule type" value="Genomic_DNA"/>
</dbReference>
<accession>A0A150KGZ3</accession>